<sequence>MEKMYQNVMALIATIIFIINGCEGNIQEMSRSLIVPNAVEIPNFVVNQPGVGVAKISYTNNVVHNLQRPMYPVLNERSDNRIIHKVGGRTFVIKNAMNYNDNNNYYQQYNYQYVNNETYLTSDVVLDFWSTPLPWIHRPCVMDNMYTKLEMKLPLKVRFNGNINDSINSNNDERKVSAKLNTPNLTKDCVNYYDNEMIKNMIINNVNHKLISSKLNALL</sequence>
<evidence type="ECO:0000313" key="3">
    <source>
        <dbReference type="Proteomes" id="UP001142055"/>
    </source>
</evidence>
<accession>A0A9Q0RM66</accession>
<feature type="signal peptide" evidence="1">
    <location>
        <begin position="1"/>
        <end position="24"/>
    </location>
</feature>
<gene>
    <name evidence="2" type="ORF">RDWZM_006890</name>
</gene>
<organism evidence="2 3">
    <name type="scientific">Blomia tropicalis</name>
    <name type="common">Mite</name>
    <dbReference type="NCBI Taxonomy" id="40697"/>
    <lineage>
        <taxon>Eukaryota</taxon>
        <taxon>Metazoa</taxon>
        <taxon>Ecdysozoa</taxon>
        <taxon>Arthropoda</taxon>
        <taxon>Chelicerata</taxon>
        <taxon>Arachnida</taxon>
        <taxon>Acari</taxon>
        <taxon>Acariformes</taxon>
        <taxon>Sarcoptiformes</taxon>
        <taxon>Astigmata</taxon>
        <taxon>Glycyphagoidea</taxon>
        <taxon>Echimyopodidae</taxon>
        <taxon>Blomia</taxon>
    </lineage>
</organism>
<evidence type="ECO:0000256" key="1">
    <source>
        <dbReference type="SAM" id="SignalP"/>
    </source>
</evidence>
<feature type="chain" id="PRO_5040168561" evidence="1">
    <location>
        <begin position="25"/>
        <end position="219"/>
    </location>
</feature>
<comment type="caution">
    <text evidence="2">The sequence shown here is derived from an EMBL/GenBank/DDBJ whole genome shotgun (WGS) entry which is preliminary data.</text>
</comment>
<evidence type="ECO:0000313" key="2">
    <source>
        <dbReference type="EMBL" id="KAJ6221078.1"/>
    </source>
</evidence>
<dbReference type="EMBL" id="JAPWDV010000002">
    <property type="protein sequence ID" value="KAJ6221078.1"/>
    <property type="molecule type" value="Genomic_DNA"/>
</dbReference>
<keyword evidence="3" id="KW-1185">Reference proteome</keyword>
<proteinExistence type="predicted"/>
<dbReference type="Proteomes" id="UP001142055">
    <property type="component" value="Chromosome 2"/>
</dbReference>
<protein>
    <submittedName>
        <fullName evidence="2">Uncharacterized protein</fullName>
    </submittedName>
</protein>
<reference evidence="2" key="1">
    <citation type="submission" date="2022-12" db="EMBL/GenBank/DDBJ databases">
        <title>Genome assemblies of Blomia tropicalis.</title>
        <authorList>
            <person name="Cui Y."/>
        </authorList>
    </citation>
    <scope>NUCLEOTIDE SEQUENCE</scope>
    <source>
        <tissue evidence="2">Adult mites</tissue>
    </source>
</reference>
<name>A0A9Q0RM66_BLOTA</name>
<dbReference type="AlphaFoldDB" id="A0A9Q0RM66"/>
<keyword evidence="1" id="KW-0732">Signal</keyword>